<comment type="caution">
    <text evidence="2">The sequence shown here is derived from an EMBL/GenBank/DDBJ whole genome shotgun (WGS) entry which is preliminary data.</text>
</comment>
<dbReference type="RefSeq" id="WP_330433321.1">
    <property type="nucleotide sequence ID" value="NZ_JAZDUF010000004.1"/>
</dbReference>
<dbReference type="Proteomes" id="UP001347146">
    <property type="component" value="Unassembled WGS sequence"/>
</dbReference>
<gene>
    <name evidence="2" type="ORF">VZC37_14710</name>
</gene>
<keyword evidence="3" id="KW-1185">Reference proteome</keyword>
<sequence>MIDTTSRVTELGTILGIWAHPDDEAYLAGGLMAIARRAGSRVVCVTATRGELGTADNLRWPKLRLARTRTDELVRCLAVFGVTEHHWLAYRDGGCAAADQGAAVARLCEIIDDVRPDTILTFGPDGFTGHPDHRTVSSWATAAFDRAAAPGTRLMYAAVSENRNARWGELNERLGVYLPGFPVVHPSESLAVDLPLDDDVLELKVRALAAQETQTSALIEELGDAQYAAWIAEETYVDHRVYGAGTIPDLPVTSDADADRWIRGQHAELQYGR</sequence>
<accession>A0ABU7MEQ9</accession>
<dbReference type="GO" id="GO:0016787">
    <property type="term" value="F:hydrolase activity"/>
    <property type="evidence" value="ECO:0007669"/>
    <property type="project" value="UniProtKB-KW"/>
</dbReference>
<reference evidence="2 3" key="1">
    <citation type="submission" date="2024-01" db="EMBL/GenBank/DDBJ databases">
        <title>Draft genome sequence of Gordonia sp. LSe1-13.</title>
        <authorList>
            <person name="Suphannarot A."/>
            <person name="Mingma R."/>
        </authorList>
    </citation>
    <scope>NUCLEOTIDE SEQUENCE [LARGE SCALE GENOMIC DNA]</scope>
    <source>
        <strain evidence="2 3">LSe1-13</strain>
    </source>
</reference>
<dbReference type="PANTHER" id="PTHR12993">
    <property type="entry name" value="N-ACETYLGLUCOSAMINYL-PHOSPHATIDYLINOSITOL DE-N-ACETYLASE-RELATED"/>
    <property type="match status" value="1"/>
</dbReference>
<dbReference type="InterPro" id="IPR024078">
    <property type="entry name" value="LmbE-like_dom_sf"/>
</dbReference>
<proteinExistence type="predicted"/>
<dbReference type="Pfam" id="PF02585">
    <property type="entry name" value="PIG-L"/>
    <property type="match status" value="1"/>
</dbReference>
<evidence type="ECO:0000256" key="1">
    <source>
        <dbReference type="ARBA" id="ARBA00022833"/>
    </source>
</evidence>
<organism evidence="2 3">
    <name type="scientific">Gordonia sesuvii</name>
    <dbReference type="NCBI Taxonomy" id="3116777"/>
    <lineage>
        <taxon>Bacteria</taxon>
        <taxon>Bacillati</taxon>
        <taxon>Actinomycetota</taxon>
        <taxon>Actinomycetes</taxon>
        <taxon>Mycobacteriales</taxon>
        <taxon>Gordoniaceae</taxon>
        <taxon>Gordonia</taxon>
    </lineage>
</organism>
<keyword evidence="2" id="KW-0378">Hydrolase</keyword>
<dbReference type="EMBL" id="JAZDUF010000004">
    <property type="protein sequence ID" value="MEE3851594.1"/>
    <property type="molecule type" value="Genomic_DNA"/>
</dbReference>
<dbReference type="Gene3D" id="3.40.50.10320">
    <property type="entry name" value="LmbE-like"/>
    <property type="match status" value="1"/>
</dbReference>
<dbReference type="EC" id="3.5.1.-" evidence="2"/>
<dbReference type="PANTHER" id="PTHR12993:SF11">
    <property type="entry name" value="N-ACETYLGLUCOSAMINYL-PHOSPHATIDYLINOSITOL DE-N-ACETYLASE"/>
    <property type="match status" value="1"/>
</dbReference>
<protein>
    <submittedName>
        <fullName evidence="2">PIG-L family deacetylase</fullName>
        <ecNumber evidence="2">3.5.1.-</ecNumber>
    </submittedName>
</protein>
<evidence type="ECO:0000313" key="3">
    <source>
        <dbReference type="Proteomes" id="UP001347146"/>
    </source>
</evidence>
<name>A0ABU7MEQ9_9ACTN</name>
<keyword evidence="1" id="KW-0862">Zinc</keyword>
<evidence type="ECO:0000313" key="2">
    <source>
        <dbReference type="EMBL" id="MEE3851594.1"/>
    </source>
</evidence>
<dbReference type="InterPro" id="IPR003737">
    <property type="entry name" value="GlcNAc_PI_deacetylase-related"/>
</dbReference>
<dbReference type="SUPFAM" id="SSF102588">
    <property type="entry name" value="LmbE-like"/>
    <property type="match status" value="1"/>
</dbReference>